<evidence type="ECO:0008006" key="4">
    <source>
        <dbReference type="Google" id="ProtNLM"/>
    </source>
</evidence>
<organism evidence="2 3">
    <name type="scientific">Candidatus Staskawiczbacteria bacterium RIFCSPHIGHO2_02_FULL_42_22</name>
    <dbReference type="NCBI Taxonomy" id="1802207"/>
    <lineage>
        <taxon>Bacteria</taxon>
        <taxon>Candidatus Staskawicziibacteriota</taxon>
    </lineage>
</organism>
<dbReference type="InterPro" id="IPR035986">
    <property type="entry name" value="PKD_dom_sf"/>
</dbReference>
<dbReference type="AlphaFoldDB" id="A0A1G2I508"/>
<accession>A0A1G2I508</accession>
<keyword evidence="1" id="KW-1133">Transmembrane helix</keyword>
<sequence length="471" mass="51557">MELNSPKAAVRSATFFRPSAVITFITISALVLVSFFMVINTANAANSCTPERKVFTNKQQFISETRATSASGPLPRLGWITPEFQANPNLKIRVGSVRFSANSWWMGGDCRWDWCDWTPLMPNEIAIDYEEDLNIDLDQPSYAVGFDFVEPANYDHYTSGHPKPTYIDTTFSVILLMNGQYVDSFTYNSPDGVLAFNGFRTSSPFNRVEIRDLSRGGDDEFFGEVYASTDPNCAPDLVVSCFADPSFANVNQQVIFKPIITGGTGTNTLNWSGACSGIGQNCPRFFNSPGNYTTFLTVTSGNQTEQTSCSVNINQSCTFTGNKVCQGDAVYNVDSCGNKTLDQTCSQNQICQQNGNSATCVNQAQFQCSDGIDNDNDGATDFPSDFSCSSATDNDEMFPKAQCQDGLDNDNDGMVDYPQDIGCTSKQDNNEFNAVITCSQNSQCGTNGYTGSPVCQNGNVWQNFTTYTCQN</sequence>
<dbReference type="Proteomes" id="UP000178820">
    <property type="component" value="Unassembled WGS sequence"/>
</dbReference>
<keyword evidence="1" id="KW-0472">Membrane</keyword>
<reference evidence="2 3" key="1">
    <citation type="journal article" date="2016" name="Nat. Commun.">
        <title>Thousands of microbial genomes shed light on interconnected biogeochemical processes in an aquifer system.</title>
        <authorList>
            <person name="Anantharaman K."/>
            <person name="Brown C.T."/>
            <person name="Hug L.A."/>
            <person name="Sharon I."/>
            <person name="Castelle C.J."/>
            <person name="Probst A.J."/>
            <person name="Thomas B.C."/>
            <person name="Singh A."/>
            <person name="Wilkins M.J."/>
            <person name="Karaoz U."/>
            <person name="Brodie E.L."/>
            <person name="Williams K.H."/>
            <person name="Hubbard S.S."/>
            <person name="Banfield J.F."/>
        </authorList>
    </citation>
    <scope>NUCLEOTIDE SEQUENCE [LARGE SCALE GENOMIC DNA]</scope>
</reference>
<gene>
    <name evidence="2" type="ORF">A3D44_03280</name>
</gene>
<keyword evidence="1" id="KW-0812">Transmembrane</keyword>
<proteinExistence type="predicted"/>
<dbReference type="EMBL" id="MHOT01000008">
    <property type="protein sequence ID" value="OGZ69571.1"/>
    <property type="molecule type" value="Genomic_DNA"/>
</dbReference>
<protein>
    <recommendedName>
        <fullName evidence="4">PKD domain-containing protein</fullName>
    </recommendedName>
</protein>
<evidence type="ECO:0000313" key="2">
    <source>
        <dbReference type="EMBL" id="OGZ69571.1"/>
    </source>
</evidence>
<feature type="transmembrane region" description="Helical" evidence="1">
    <location>
        <begin position="20"/>
        <end position="39"/>
    </location>
</feature>
<name>A0A1G2I508_9BACT</name>
<dbReference type="STRING" id="1802207.A3D44_03280"/>
<feature type="non-terminal residue" evidence="2">
    <location>
        <position position="471"/>
    </location>
</feature>
<evidence type="ECO:0000256" key="1">
    <source>
        <dbReference type="SAM" id="Phobius"/>
    </source>
</evidence>
<evidence type="ECO:0000313" key="3">
    <source>
        <dbReference type="Proteomes" id="UP000178820"/>
    </source>
</evidence>
<dbReference type="SUPFAM" id="SSF49299">
    <property type="entry name" value="PKD domain"/>
    <property type="match status" value="1"/>
</dbReference>
<comment type="caution">
    <text evidence="2">The sequence shown here is derived from an EMBL/GenBank/DDBJ whole genome shotgun (WGS) entry which is preliminary data.</text>
</comment>